<evidence type="ECO:0000256" key="3">
    <source>
        <dbReference type="ARBA" id="ARBA00022692"/>
    </source>
</evidence>
<feature type="transmembrane region" description="Helical" evidence="6">
    <location>
        <begin position="390"/>
        <end position="408"/>
    </location>
</feature>
<dbReference type="Proteomes" id="UP000315017">
    <property type="component" value="Chromosome"/>
</dbReference>
<name>A0A517YAT0_9BACT</name>
<dbReference type="PANTHER" id="PTHR30250">
    <property type="entry name" value="PST FAMILY PREDICTED COLANIC ACID TRANSPORTER"/>
    <property type="match status" value="1"/>
</dbReference>
<dbReference type="GO" id="GO:0005886">
    <property type="term" value="C:plasma membrane"/>
    <property type="evidence" value="ECO:0007669"/>
    <property type="project" value="UniProtKB-SubCell"/>
</dbReference>
<evidence type="ECO:0000256" key="4">
    <source>
        <dbReference type="ARBA" id="ARBA00022989"/>
    </source>
</evidence>
<feature type="transmembrane region" description="Helical" evidence="6">
    <location>
        <begin position="277"/>
        <end position="299"/>
    </location>
</feature>
<feature type="transmembrane region" description="Helical" evidence="6">
    <location>
        <begin position="144"/>
        <end position="162"/>
    </location>
</feature>
<sequence length="454" mass="48218">MSNLPTTQSVALDVPQTAGRISRITILLKRLASSKLLQSSGLSIFDQAIVSGTSFVTSVILGRCAGREDLGIYYLALSIVLLVRGLQEQLVSAPYMIYCSRQTKADQPRYAASSLLHQCLISLFAVVGLALVAVMGWGPAGIQQTMFLLVCAAPLLWMREYVRQLSFAHLDVRAAIVTDATIAVTQLGGLAYLAWLGELNVGSAIAVMGICCGLASVAWLASGRQKFTLSWSAAWVDWCHNWTFSRWALASHILACSAPYILPWVVAATHGERETGTLGACATLVGLSNMFLIGLANYLSPKAARAYAEQGLPELKRVLRQTAIMFVAGLGSMSVCAFIGGHHVAALVYGPEFIDTRWIIGVLSLSVLANSLGVTAGNGLWALERPSASFFADLCSLIVTIIATASLVPAFGPLGAAIAGLTGTASDAVIRGWTLRRTMREFEHLPNISAGGSA</sequence>
<dbReference type="KEGG" id="aagg:ETAA8_24240"/>
<dbReference type="PANTHER" id="PTHR30250:SF11">
    <property type="entry name" value="O-ANTIGEN TRANSPORTER-RELATED"/>
    <property type="match status" value="1"/>
</dbReference>
<dbReference type="AlphaFoldDB" id="A0A517YAT0"/>
<gene>
    <name evidence="7" type="ORF">ETAA8_24240</name>
</gene>
<keyword evidence="2" id="KW-1003">Cell membrane</keyword>
<evidence type="ECO:0000256" key="6">
    <source>
        <dbReference type="SAM" id="Phobius"/>
    </source>
</evidence>
<keyword evidence="8" id="KW-1185">Reference proteome</keyword>
<evidence type="ECO:0000256" key="1">
    <source>
        <dbReference type="ARBA" id="ARBA00004651"/>
    </source>
</evidence>
<keyword evidence="5 6" id="KW-0472">Membrane</keyword>
<dbReference type="RefSeq" id="WP_145088185.1">
    <property type="nucleotide sequence ID" value="NZ_CP036274.1"/>
</dbReference>
<evidence type="ECO:0000256" key="2">
    <source>
        <dbReference type="ARBA" id="ARBA00022475"/>
    </source>
</evidence>
<dbReference type="EMBL" id="CP036274">
    <property type="protein sequence ID" value="QDU27337.1"/>
    <property type="molecule type" value="Genomic_DNA"/>
</dbReference>
<feature type="transmembrane region" description="Helical" evidence="6">
    <location>
        <begin position="414"/>
        <end position="433"/>
    </location>
</feature>
<feature type="transmembrane region" description="Helical" evidence="6">
    <location>
        <begin position="174"/>
        <end position="195"/>
    </location>
</feature>
<feature type="transmembrane region" description="Helical" evidence="6">
    <location>
        <begin position="247"/>
        <end position="265"/>
    </location>
</feature>
<dbReference type="OrthoDB" id="256428at2"/>
<keyword evidence="4 6" id="KW-1133">Transmembrane helix</keyword>
<evidence type="ECO:0000256" key="5">
    <source>
        <dbReference type="ARBA" id="ARBA00023136"/>
    </source>
</evidence>
<dbReference type="InterPro" id="IPR050833">
    <property type="entry name" value="Poly_Biosynth_Transport"/>
</dbReference>
<reference evidence="7 8" key="1">
    <citation type="submission" date="2019-02" db="EMBL/GenBank/DDBJ databases">
        <title>Deep-cultivation of Planctomycetes and their phenomic and genomic characterization uncovers novel biology.</title>
        <authorList>
            <person name="Wiegand S."/>
            <person name="Jogler M."/>
            <person name="Boedeker C."/>
            <person name="Pinto D."/>
            <person name="Vollmers J."/>
            <person name="Rivas-Marin E."/>
            <person name="Kohn T."/>
            <person name="Peeters S.H."/>
            <person name="Heuer A."/>
            <person name="Rast P."/>
            <person name="Oberbeckmann S."/>
            <person name="Bunk B."/>
            <person name="Jeske O."/>
            <person name="Meyerdierks A."/>
            <person name="Storesund J.E."/>
            <person name="Kallscheuer N."/>
            <person name="Luecker S."/>
            <person name="Lage O.M."/>
            <person name="Pohl T."/>
            <person name="Merkel B.J."/>
            <person name="Hornburger P."/>
            <person name="Mueller R.-W."/>
            <person name="Bruemmer F."/>
            <person name="Labrenz M."/>
            <person name="Spormann A.M."/>
            <person name="Op den Camp H."/>
            <person name="Overmann J."/>
            <person name="Amann R."/>
            <person name="Jetten M.S.M."/>
            <person name="Mascher T."/>
            <person name="Medema M.H."/>
            <person name="Devos D.P."/>
            <person name="Kaster A.-K."/>
            <person name="Ovreas L."/>
            <person name="Rohde M."/>
            <person name="Galperin M.Y."/>
            <person name="Jogler C."/>
        </authorList>
    </citation>
    <scope>NUCLEOTIDE SEQUENCE [LARGE SCALE GENOMIC DNA]</scope>
    <source>
        <strain evidence="7 8">ETA_A8</strain>
    </source>
</reference>
<protein>
    <submittedName>
        <fullName evidence="7">MurJ-like flippase</fullName>
    </submittedName>
</protein>
<feature type="transmembrane region" description="Helical" evidence="6">
    <location>
        <begin position="201"/>
        <end position="221"/>
    </location>
</feature>
<accession>A0A517YAT0</accession>
<keyword evidence="3 6" id="KW-0812">Transmembrane</keyword>
<organism evidence="7 8">
    <name type="scientific">Anatilimnocola aggregata</name>
    <dbReference type="NCBI Taxonomy" id="2528021"/>
    <lineage>
        <taxon>Bacteria</taxon>
        <taxon>Pseudomonadati</taxon>
        <taxon>Planctomycetota</taxon>
        <taxon>Planctomycetia</taxon>
        <taxon>Pirellulales</taxon>
        <taxon>Pirellulaceae</taxon>
        <taxon>Anatilimnocola</taxon>
    </lineage>
</organism>
<feature type="transmembrane region" description="Helical" evidence="6">
    <location>
        <begin position="323"/>
        <end position="346"/>
    </location>
</feature>
<proteinExistence type="predicted"/>
<feature type="transmembrane region" description="Helical" evidence="6">
    <location>
        <begin position="119"/>
        <end position="138"/>
    </location>
</feature>
<evidence type="ECO:0000313" key="8">
    <source>
        <dbReference type="Proteomes" id="UP000315017"/>
    </source>
</evidence>
<evidence type="ECO:0000313" key="7">
    <source>
        <dbReference type="EMBL" id="QDU27337.1"/>
    </source>
</evidence>
<feature type="transmembrane region" description="Helical" evidence="6">
    <location>
        <begin position="358"/>
        <end position="383"/>
    </location>
</feature>
<comment type="subcellular location">
    <subcellularLocation>
        <location evidence="1">Cell membrane</location>
        <topology evidence="1">Multi-pass membrane protein</topology>
    </subcellularLocation>
</comment>